<evidence type="ECO:0000313" key="1">
    <source>
        <dbReference type="EMBL" id="KAF2418968.1"/>
    </source>
</evidence>
<protein>
    <submittedName>
        <fullName evidence="1">Uncharacterized protein</fullName>
    </submittedName>
</protein>
<comment type="caution">
    <text evidence="1">The sequence shown here is derived from an EMBL/GenBank/DDBJ whole genome shotgun (WGS) entry which is preliminary data.</text>
</comment>
<evidence type="ECO:0000313" key="2">
    <source>
        <dbReference type="Proteomes" id="UP000800235"/>
    </source>
</evidence>
<name>A0A9P4TS60_9PEZI</name>
<proteinExistence type="predicted"/>
<accession>A0A9P4TS60</accession>
<dbReference type="Proteomes" id="UP000800235">
    <property type="component" value="Unassembled WGS sequence"/>
</dbReference>
<dbReference type="EMBL" id="MU007122">
    <property type="protein sequence ID" value="KAF2418968.1"/>
    <property type="molecule type" value="Genomic_DNA"/>
</dbReference>
<keyword evidence="2" id="KW-1185">Reference proteome</keyword>
<reference evidence="1" key="1">
    <citation type="journal article" date="2020" name="Stud. Mycol.">
        <title>101 Dothideomycetes genomes: a test case for predicting lifestyles and emergence of pathogens.</title>
        <authorList>
            <person name="Haridas S."/>
            <person name="Albert R."/>
            <person name="Binder M."/>
            <person name="Bloem J."/>
            <person name="Labutti K."/>
            <person name="Salamov A."/>
            <person name="Andreopoulos B."/>
            <person name="Baker S."/>
            <person name="Barry K."/>
            <person name="Bills G."/>
            <person name="Bluhm B."/>
            <person name="Cannon C."/>
            <person name="Castanera R."/>
            <person name="Culley D."/>
            <person name="Daum C."/>
            <person name="Ezra D."/>
            <person name="Gonzalez J."/>
            <person name="Henrissat B."/>
            <person name="Kuo A."/>
            <person name="Liang C."/>
            <person name="Lipzen A."/>
            <person name="Lutzoni F."/>
            <person name="Magnuson J."/>
            <person name="Mondo S."/>
            <person name="Nolan M."/>
            <person name="Ohm R."/>
            <person name="Pangilinan J."/>
            <person name="Park H.-J."/>
            <person name="Ramirez L."/>
            <person name="Alfaro M."/>
            <person name="Sun H."/>
            <person name="Tritt A."/>
            <person name="Yoshinaga Y."/>
            <person name="Zwiers L.-H."/>
            <person name="Turgeon B."/>
            <person name="Goodwin S."/>
            <person name="Spatafora J."/>
            <person name="Crous P."/>
            <person name="Grigoriev I."/>
        </authorList>
    </citation>
    <scope>NUCLEOTIDE SEQUENCE</scope>
    <source>
        <strain evidence="1">CBS 130266</strain>
    </source>
</reference>
<organism evidence="1 2">
    <name type="scientific">Tothia fuscella</name>
    <dbReference type="NCBI Taxonomy" id="1048955"/>
    <lineage>
        <taxon>Eukaryota</taxon>
        <taxon>Fungi</taxon>
        <taxon>Dikarya</taxon>
        <taxon>Ascomycota</taxon>
        <taxon>Pezizomycotina</taxon>
        <taxon>Dothideomycetes</taxon>
        <taxon>Pleosporomycetidae</taxon>
        <taxon>Venturiales</taxon>
        <taxon>Cylindrosympodiaceae</taxon>
        <taxon>Tothia</taxon>
    </lineage>
</organism>
<dbReference type="AlphaFoldDB" id="A0A9P4TS60"/>
<sequence length="226" mass="23989">MLQLPRTLFVRYPRPRGRNAESNAGLTRFREAMKGAEGCACSEGSLKSAMVGCMRPCRARTSSRVGILDLCSWATGVLRDVAFGGENGGKLLGGVSCTTPGRCGLSFSFTISDGVGIVESAATVCRAVGGFSFGKLGSAFTNLRVSTFNFTIKDSLEFDDFGEDINFCGGSLVSGVDLTRIASTLSLTMRDFLGRRSLGCVVVAVLGKRFWLASALLSFLFLIDGL</sequence>
<gene>
    <name evidence="1" type="ORF">EJ08DRAFT_47276</name>
</gene>